<evidence type="ECO:0000313" key="2">
    <source>
        <dbReference type="Proteomes" id="UP000075288"/>
    </source>
</evidence>
<gene>
    <name evidence="1" type="ORF">B4098_1314</name>
</gene>
<dbReference type="AlphaFoldDB" id="A0A150KCA2"/>
<proteinExistence type="predicted"/>
<name>A0A150KCA2_HEYCO</name>
<reference evidence="1 2" key="1">
    <citation type="submission" date="2016-01" db="EMBL/GenBank/DDBJ databases">
        <title>Genome Sequences of Twelve Sporeforming Bacillus Species Isolated from Foods.</title>
        <authorList>
            <person name="Berendsen E.M."/>
            <person name="Wells-Bennik M.H."/>
            <person name="Krawcyk A.O."/>
            <person name="De Jong A."/>
            <person name="Holsappel S."/>
            <person name="Eijlander R.T."/>
            <person name="Kuipers O.P."/>
        </authorList>
    </citation>
    <scope>NUCLEOTIDE SEQUENCE [LARGE SCALE GENOMIC DNA]</scope>
    <source>
        <strain evidence="1 2">B4098</strain>
    </source>
</reference>
<comment type="caution">
    <text evidence="1">The sequence shown here is derived from an EMBL/GenBank/DDBJ whole genome shotgun (WGS) entry which is preliminary data.</text>
</comment>
<sequence length="49" mass="5715">MIWKAYIQHQESFQADNFGQWSKGIGVPGQMPNRQLLVALLIEWETQIL</sequence>
<dbReference type="Proteomes" id="UP000075288">
    <property type="component" value="Unassembled WGS sequence"/>
</dbReference>
<evidence type="ECO:0000313" key="1">
    <source>
        <dbReference type="EMBL" id="KYC67110.1"/>
    </source>
</evidence>
<dbReference type="EMBL" id="LQYG01000002">
    <property type="protein sequence ID" value="KYC67110.1"/>
    <property type="molecule type" value="Genomic_DNA"/>
</dbReference>
<protein>
    <submittedName>
        <fullName evidence="1">Uncharacterized protein</fullName>
    </submittedName>
</protein>
<organism evidence="1 2">
    <name type="scientific">Heyndrickxia coagulans</name>
    <name type="common">Weizmannia coagulans</name>
    <dbReference type="NCBI Taxonomy" id="1398"/>
    <lineage>
        <taxon>Bacteria</taxon>
        <taxon>Bacillati</taxon>
        <taxon>Bacillota</taxon>
        <taxon>Bacilli</taxon>
        <taxon>Bacillales</taxon>
        <taxon>Bacillaceae</taxon>
        <taxon>Heyndrickxia</taxon>
    </lineage>
</organism>
<accession>A0A150KCA2</accession>
<dbReference type="PATRIC" id="fig|1398.26.peg.2568"/>